<accession>A0AAD8V687</accession>
<dbReference type="SUPFAM" id="SSF51905">
    <property type="entry name" value="FAD/NAD(P)-binding domain"/>
    <property type="match status" value="1"/>
</dbReference>
<evidence type="ECO:0000256" key="5">
    <source>
        <dbReference type="ARBA" id="ARBA00023002"/>
    </source>
</evidence>
<evidence type="ECO:0000259" key="6">
    <source>
        <dbReference type="Pfam" id="PF07992"/>
    </source>
</evidence>
<dbReference type="InterPro" id="IPR036188">
    <property type="entry name" value="FAD/NAD-bd_sf"/>
</dbReference>
<protein>
    <recommendedName>
        <fullName evidence="6">FAD/NAD(P)-binding domain-containing protein</fullName>
    </recommendedName>
</protein>
<organism evidence="7 8">
    <name type="scientific">Colletotrichum navitas</name>
    <dbReference type="NCBI Taxonomy" id="681940"/>
    <lineage>
        <taxon>Eukaryota</taxon>
        <taxon>Fungi</taxon>
        <taxon>Dikarya</taxon>
        <taxon>Ascomycota</taxon>
        <taxon>Pezizomycotina</taxon>
        <taxon>Sordariomycetes</taxon>
        <taxon>Hypocreomycetidae</taxon>
        <taxon>Glomerellales</taxon>
        <taxon>Glomerellaceae</taxon>
        <taxon>Colletotrichum</taxon>
        <taxon>Colletotrichum graminicola species complex</taxon>
    </lineage>
</organism>
<dbReference type="AlphaFoldDB" id="A0AAD8V687"/>
<keyword evidence="8" id="KW-1185">Reference proteome</keyword>
<dbReference type="RefSeq" id="XP_060414410.1">
    <property type="nucleotide sequence ID" value="XM_060564659.1"/>
</dbReference>
<proteinExistence type="inferred from homology"/>
<comment type="caution">
    <text evidence="7">The sequence shown here is derived from an EMBL/GenBank/DDBJ whole genome shotgun (WGS) entry which is preliminary data.</text>
</comment>
<dbReference type="GO" id="GO:0019646">
    <property type="term" value="P:aerobic electron transport chain"/>
    <property type="evidence" value="ECO:0007669"/>
    <property type="project" value="TreeGrafter"/>
</dbReference>
<name>A0AAD8V687_9PEZI</name>
<sequence length="409" mass="43615">MPSTIVIIGAGFAGVWSALSAKRLLNLNNQGGIIDVVVIAPEPYLVMRPRLYEPNASSFKHPLMALFEAIGVRFLQGTAETIDAQAHVVHVRSPAGVESHVHFDRLVLAAGSSVVRPQSVAGLQQHAFDIDTLESATKLEAHLEGLASRPSSLARNTVVVCGAGFTGLELATELPRRLKHLSNPRIILVEAADQIGPELGPGPRPVITEALESLAIEVRLGSAVAAVDSESVTLISGERIESLTAVWTAGVRATPLTHQIPGAKDNLSPIHVNHHLRSLSSDHVFVTGDAAYASADDQGHHALMSCQHALQLGRVSGYNAAADLISKPLLRYSQEAYRCCLDLGSWGAVVTGGWERKVDMQGDSAKRVKGYINQKLIYPPSDAREALEAADPARPDSDELLKQVTAIVG</sequence>
<evidence type="ECO:0000256" key="1">
    <source>
        <dbReference type="ARBA" id="ARBA00001974"/>
    </source>
</evidence>
<keyword evidence="4" id="KW-0274">FAD</keyword>
<keyword evidence="3" id="KW-0285">Flavoprotein</keyword>
<dbReference type="InterPro" id="IPR051169">
    <property type="entry name" value="NADH-Q_oxidoreductase"/>
</dbReference>
<comment type="similarity">
    <text evidence="2">Belongs to the NADH dehydrogenase family.</text>
</comment>
<evidence type="ECO:0000256" key="3">
    <source>
        <dbReference type="ARBA" id="ARBA00022630"/>
    </source>
</evidence>
<gene>
    <name evidence="7" type="ORF">LY79DRAFT_686481</name>
</gene>
<dbReference type="PRINTS" id="PR00411">
    <property type="entry name" value="PNDRDTASEI"/>
</dbReference>
<dbReference type="InterPro" id="IPR023753">
    <property type="entry name" value="FAD/NAD-binding_dom"/>
</dbReference>
<dbReference type="Gene3D" id="3.50.50.100">
    <property type="match status" value="1"/>
</dbReference>
<dbReference type="PRINTS" id="PR00368">
    <property type="entry name" value="FADPNR"/>
</dbReference>
<evidence type="ECO:0000313" key="7">
    <source>
        <dbReference type="EMBL" id="KAK1590943.1"/>
    </source>
</evidence>
<reference evidence="7" key="1">
    <citation type="submission" date="2021-06" db="EMBL/GenBank/DDBJ databases">
        <title>Comparative genomics, transcriptomics and evolutionary studies reveal genomic signatures of adaptation to plant cell wall in hemibiotrophic fungi.</title>
        <authorList>
            <consortium name="DOE Joint Genome Institute"/>
            <person name="Baroncelli R."/>
            <person name="Diaz J.F."/>
            <person name="Benocci T."/>
            <person name="Peng M."/>
            <person name="Battaglia E."/>
            <person name="Haridas S."/>
            <person name="Andreopoulos W."/>
            <person name="Labutti K."/>
            <person name="Pangilinan J."/>
            <person name="Floch G.L."/>
            <person name="Makela M.R."/>
            <person name="Henrissat B."/>
            <person name="Grigoriev I.V."/>
            <person name="Crouch J.A."/>
            <person name="De Vries R.P."/>
            <person name="Sukno S.A."/>
            <person name="Thon M.R."/>
        </authorList>
    </citation>
    <scope>NUCLEOTIDE SEQUENCE</scope>
    <source>
        <strain evidence="7">CBS 125086</strain>
    </source>
</reference>
<evidence type="ECO:0000256" key="4">
    <source>
        <dbReference type="ARBA" id="ARBA00022827"/>
    </source>
</evidence>
<dbReference type="GO" id="GO:0003955">
    <property type="term" value="F:NAD(P)H dehydrogenase (quinone) activity"/>
    <property type="evidence" value="ECO:0007669"/>
    <property type="project" value="TreeGrafter"/>
</dbReference>
<dbReference type="GeneID" id="85448899"/>
<dbReference type="PANTHER" id="PTHR42913:SF3">
    <property type="entry name" value="64 KDA MITOCHONDRIAL NADH DEHYDROGENASE (EUROFUNG)"/>
    <property type="match status" value="1"/>
</dbReference>
<dbReference type="Proteomes" id="UP001230504">
    <property type="component" value="Unassembled WGS sequence"/>
</dbReference>
<dbReference type="PANTHER" id="PTHR42913">
    <property type="entry name" value="APOPTOSIS-INDUCING FACTOR 1"/>
    <property type="match status" value="1"/>
</dbReference>
<evidence type="ECO:0000313" key="8">
    <source>
        <dbReference type="Proteomes" id="UP001230504"/>
    </source>
</evidence>
<dbReference type="Pfam" id="PF07992">
    <property type="entry name" value="Pyr_redox_2"/>
    <property type="match status" value="1"/>
</dbReference>
<keyword evidence="5" id="KW-0560">Oxidoreductase</keyword>
<dbReference type="EMBL" id="JAHLJV010000028">
    <property type="protein sequence ID" value="KAK1590943.1"/>
    <property type="molecule type" value="Genomic_DNA"/>
</dbReference>
<evidence type="ECO:0000256" key="2">
    <source>
        <dbReference type="ARBA" id="ARBA00005272"/>
    </source>
</evidence>
<comment type="cofactor">
    <cofactor evidence="1">
        <name>FAD</name>
        <dbReference type="ChEBI" id="CHEBI:57692"/>
    </cofactor>
</comment>
<feature type="domain" description="FAD/NAD(P)-binding" evidence="6">
    <location>
        <begin position="4"/>
        <end position="311"/>
    </location>
</feature>